<feature type="domain" description="TonB-dependent receptor plug" evidence="13">
    <location>
        <begin position="115"/>
        <end position="214"/>
    </location>
</feature>
<dbReference type="GO" id="GO:0044718">
    <property type="term" value="P:siderophore transmembrane transport"/>
    <property type="evidence" value="ECO:0007669"/>
    <property type="project" value="TreeGrafter"/>
</dbReference>
<dbReference type="InterPro" id="IPR008969">
    <property type="entry name" value="CarboxyPept-like_regulatory"/>
</dbReference>
<evidence type="ECO:0000256" key="3">
    <source>
        <dbReference type="ARBA" id="ARBA00022452"/>
    </source>
</evidence>
<dbReference type="InterPro" id="IPR012910">
    <property type="entry name" value="Plug_dom"/>
</dbReference>
<dbReference type="eggNOG" id="COG4206">
    <property type="taxonomic scope" value="Bacteria"/>
</dbReference>
<feature type="domain" description="TonB-dependent receptor-like beta-barrel" evidence="12">
    <location>
        <begin position="291"/>
        <end position="760"/>
    </location>
</feature>
<evidence type="ECO:0000256" key="8">
    <source>
        <dbReference type="ARBA" id="ARBA00023170"/>
    </source>
</evidence>
<evidence type="ECO:0000259" key="12">
    <source>
        <dbReference type="Pfam" id="PF00593"/>
    </source>
</evidence>
<keyword evidence="8" id="KW-0675">Receptor</keyword>
<keyword evidence="2" id="KW-0813">Transport</keyword>
<evidence type="ECO:0000256" key="2">
    <source>
        <dbReference type="ARBA" id="ARBA00022448"/>
    </source>
</evidence>
<keyword evidence="6 10" id="KW-0798">TonB box</keyword>
<dbReference type="Proteomes" id="UP000030111">
    <property type="component" value="Unassembled WGS sequence"/>
</dbReference>
<feature type="signal peptide" evidence="11">
    <location>
        <begin position="1"/>
        <end position="20"/>
    </location>
</feature>
<dbReference type="GO" id="GO:0009279">
    <property type="term" value="C:cell outer membrane"/>
    <property type="evidence" value="ECO:0007669"/>
    <property type="project" value="UniProtKB-SubCell"/>
</dbReference>
<keyword evidence="9" id="KW-0998">Cell outer membrane</keyword>
<dbReference type="InterPro" id="IPR037066">
    <property type="entry name" value="Plug_dom_sf"/>
</dbReference>
<keyword evidence="5 11" id="KW-0732">Signal</keyword>
<dbReference type="Pfam" id="PF07715">
    <property type="entry name" value="Plug"/>
    <property type="match status" value="1"/>
</dbReference>
<reference evidence="14 15" key="1">
    <citation type="submission" date="2013-09" db="EMBL/GenBank/DDBJ databases">
        <authorList>
            <person name="Zeng Z."/>
            <person name="Chen C."/>
        </authorList>
    </citation>
    <scope>NUCLEOTIDE SEQUENCE [LARGE SCALE GENOMIC DNA]</scope>
    <source>
        <strain evidence="14 15">WB 4.1-42</strain>
    </source>
</reference>
<evidence type="ECO:0000313" key="15">
    <source>
        <dbReference type="Proteomes" id="UP000030111"/>
    </source>
</evidence>
<keyword evidence="7 10" id="KW-0472">Membrane</keyword>
<dbReference type="EMBL" id="JRLY01000030">
    <property type="protein sequence ID" value="KGO90988.1"/>
    <property type="molecule type" value="Genomic_DNA"/>
</dbReference>
<evidence type="ECO:0008006" key="16">
    <source>
        <dbReference type="Google" id="ProtNLM"/>
    </source>
</evidence>
<dbReference type="Gene3D" id="2.40.170.20">
    <property type="entry name" value="TonB-dependent receptor, beta-barrel domain"/>
    <property type="match status" value="1"/>
</dbReference>
<protein>
    <recommendedName>
        <fullName evidence="16">TonB-dependent receptor</fullName>
    </recommendedName>
</protein>
<keyword evidence="15" id="KW-1185">Reference proteome</keyword>
<dbReference type="PANTHER" id="PTHR30069:SF29">
    <property type="entry name" value="HEMOGLOBIN AND HEMOGLOBIN-HAPTOGLOBIN-BINDING PROTEIN 1-RELATED"/>
    <property type="match status" value="1"/>
</dbReference>
<evidence type="ECO:0000256" key="7">
    <source>
        <dbReference type="ARBA" id="ARBA00023136"/>
    </source>
</evidence>
<dbReference type="InterPro" id="IPR039426">
    <property type="entry name" value="TonB-dep_rcpt-like"/>
</dbReference>
<sequence>MRIYFTLLAVFLAGSRCAHAQSTLSGKVATTQNQPLDGAHIHIDNLHAMSLPDGSYSLPGISAGSHRVVISYIGYKSLDTVVDIYRNLILDATLKPESTQLQEVVLTETLQAKSTVHEQRLKAETIDKYSNASLGDALKEIAGVSSVKMGSTIVKPVINGLHSSRVPIISNNVRMEDQQWGTEHAPNLDINSAGRVTVIKGAGALQYGGDAVGGLVLVEPVTVLKDTLFGRTIVTADSNGRGGSITSSIHQGAEKGWAWNASGTFKYMGDRESPDYVLSNTGNREANFAGDIKYIGNSYNLTAYYSFYNATIGIAEATHTGSTSDLVRAINSHQPNVVRPFTYSIGAPRQEIMHHLAKINLNKKLDDNTTLAVQYAFQLNKREEYDLRRADLIDKPALDLTLATHSLNADWKQTNGNATLKAGASGLMQHNSASPDTGVRPLIPTYDRFDAGAYGIYSYAFSTTLTADAGIRYDFSHIEATKFYQVTRWENLGYTGVYDNFITQDFGTQYLTKPSFTYHNISASVGLRKELGNSLSLLGNASLAMRNPNAAELFSDGLNHTNATIELGNLGNKKEEAVKVSATLLKTGSVFSFEVTPYINRINNFIYLQPSEAEATIRGTFPVFRYKQTNALMAGLDLHADWNITNRFKYTFNGAYVYGQNTTEGLPLIDMPPLNITNTIRYTKTGWHNFFAELRSEAVFTQSRYPNYNFEANVLVNNELVPTLTDISTPPAGYHLLHFTTGMQFTLGKTVAAVNVLVNNIFNTAYRDYLNRQRLYTDEIGRNFQIQLKLNY</sequence>
<dbReference type="Pfam" id="PF13715">
    <property type="entry name" value="CarbopepD_reg_2"/>
    <property type="match status" value="1"/>
</dbReference>
<organism evidence="14 15">
    <name type="scientific">Flavobacterium subsaxonicum WB 4.1-42 = DSM 21790</name>
    <dbReference type="NCBI Taxonomy" id="1121898"/>
    <lineage>
        <taxon>Bacteria</taxon>
        <taxon>Pseudomonadati</taxon>
        <taxon>Bacteroidota</taxon>
        <taxon>Flavobacteriia</taxon>
        <taxon>Flavobacteriales</taxon>
        <taxon>Flavobacteriaceae</taxon>
        <taxon>Flavobacterium</taxon>
    </lineage>
</organism>
<evidence type="ECO:0000256" key="4">
    <source>
        <dbReference type="ARBA" id="ARBA00022692"/>
    </source>
</evidence>
<name>A0A0A2MHP5_9FLAO</name>
<proteinExistence type="inferred from homology"/>
<dbReference type="InterPro" id="IPR036942">
    <property type="entry name" value="Beta-barrel_TonB_sf"/>
</dbReference>
<accession>A0A0A2MHP5</accession>
<dbReference type="PANTHER" id="PTHR30069">
    <property type="entry name" value="TONB-DEPENDENT OUTER MEMBRANE RECEPTOR"/>
    <property type="match status" value="1"/>
</dbReference>
<gene>
    <name evidence="14" type="ORF">Q766_20330</name>
</gene>
<comment type="similarity">
    <text evidence="10">Belongs to the TonB-dependent receptor family.</text>
</comment>
<dbReference type="OrthoDB" id="9795928at2"/>
<comment type="caution">
    <text evidence="14">The sequence shown here is derived from an EMBL/GenBank/DDBJ whole genome shotgun (WGS) entry which is preliminary data.</text>
</comment>
<comment type="subcellular location">
    <subcellularLocation>
        <location evidence="1">Cell outer membrane</location>
        <topology evidence="1">Multi-pass membrane protein</topology>
    </subcellularLocation>
</comment>
<dbReference type="Gene3D" id="2.60.40.1120">
    <property type="entry name" value="Carboxypeptidase-like, regulatory domain"/>
    <property type="match status" value="1"/>
</dbReference>
<evidence type="ECO:0000256" key="6">
    <source>
        <dbReference type="ARBA" id="ARBA00023077"/>
    </source>
</evidence>
<dbReference type="Gene3D" id="2.170.130.10">
    <property type="entry name" value="TonB-dependent receptor, plug domain"/>
    <property type="match status" value="1"/>
</dbReference>
<keyword evidence="4" id="KW-0812">Transmembrane</keyword>
<evidence type="ECO:0000256" key="9">
    <source>
        <dbReference type="ARBA" id="ARBA00023237"/>
    </source>
</evidence>
<evidence type="ECO:0000256" key="11">
    <source>
        <dbReference type="SAM" id="SignalP"/>
    </source>
</evidence>
<evidence type="ECO:0000256" key="1">
    <source>
        <dbReference type="ARBA" id="ARBA00004571"/>
    </source>
</evidence>
<evidence type="ECO:0000256" key="10">
    <source>
        <dbReference type="RuleBase" id="RU003357"/>
    </source>
</evidence>
<feature type="chain" id="PRO_5002003218" description="TonB-dependent receptor" evidence="11">
    <location>
        <begin position="21"/>
        <end position="792"/>
    </location>
</feature>
<dbReference type="SUPFAM" id="SSF56935">
    <property type="entry name" value="Porins"/>
    <property type="match status" value="1"/>
</dbReference>
<dbReference type="InterPro" id="IPR000531">
    <property type="entry name" value="Beta-barrel_TonB"/>
</dbReference>
<dbReference type="SUPFAM" id="SSF49464">
    <property type="entry name" value="Carboxypeptidase regulatory domain-like"/>
    <property type="match status" value="1"/>
</dbReference>
<keyword evidence="3" id="KW-1134">Transmembrane beta strand</keyword>
<dbReference type="STRING" id="1121898.GCA_000422725_03921"/>
<evidence type="ECO:0000256" key="5">
    <source>
        <dbReference type="ARBA" id="ARBA00022729"/>
    </source>
</evidence>
<evidence type="ECO:0000313" key="14">
    <source>
        <dbReference type="EMBL" id="KGO90988.1"/>
    </source>
</evidence>
<evidence type="ECO:0000259" key="13">
    <source>
        <dbReference type="Pfam" id="PF07715"/>
    </source>
</evidence>
<dbReference type="AlphaFoldDB" id="A0A0A2MHP5"/>
<dbReference type="RefSeq" id="WP_026993333.1">
    <property type="nucleotide sequence ID" value="NZ_JRLY01000030.1"/>
</dbReference>
<dbReference type="Pfam" id="PF00593">
    <property type="entry name" value="TonB_dep_Rec_b-barrel"/>
    <property type="match status" value="1"/>
</dbReference>
<dbReference type="GO" id="GO:0015344">
    <property type="term" value="F:siderophore uptake transmembrane transporter activity"/>
    <property type="evidence" value="ECO:0007669"/>
    <property type="project" value="TreeGrafter"/>
</dbReference>